<protein>
    <submittedName>
        <fullName evidence="1">4'-phosphopantetheinyl transferase</fullName>
    </submittedName>
</protein>
<accession>A0A161M1G1</accession>
<name>A0A161M1G1_EHRRU</name>
<organism evidence="1 2">
    <name type="scientific">Ehrlichia ruminantium</name>
    <name type="common">heartwater rickettsia</name>
    <name type="synonym">Cowdria ruminantium</name>
    <dbReference type="NCBI Taxonomy" id="779"/>
    <lineage>
        <taxon>Bacteria</taxon>
        <taxon>Pseudomonadati</taxon>
        <taxon>Pseudomonadota</taxon>
        <taxon>Alphaproteobacteria</taxon>
        <taxon>Rickettsiales</taxon>
        <taxon>Anaplasmataceae</taxon>
        <taxon>Ehrlichia</taxon>
    </lineage>
</organism>
<proteinExistence type="predicted"/>
<reference evidence="2" key="1">
    <citation type="submission" date="2016-05" db="EMBL/GenBank/DDBJ databases">
        <title>Draft genome sequences of four strains of Ehrlichia ruminantium, a tick-borne pathogen of ruminants, isolated from Zimbabwe, The Gambia and Ghana.</title>
        <authorList>
            <person name="Nakao R."/>
            <person name="Jongejan F."/>
            <person name="Sugimoto C."/>
        </authorList>
    </citation>
    <scope>NUCLEOTIDE SEQUENCE [LARGE SCALE GENOMIC DNA]</scope>
    <source>
        <strain evidence="2">Pokoase 417</strain>
    </source>
</reference>
<evidence type="ECO:0000313" key="1">
    <source>
        <dbReference type="EMBL" id="GAT78271.1"/>
    </source>
</evidence>
<comment type="caution">
    <text evidence="1">The sequence shown here is derived from an EMBL/GenBank/DDBJ whole genome shotgun (WGS) entry which is preliminary data.</text>
</comment>
<evidence type="ECO:0000313" key="2">
    <source>
        <dbReference type="Proteomes" id="UP000092731"/>
    </source>
</evidence>
<dbReference type="AlphaFoldDB" id="A0A161M1G1"/>
<dbReference type="GO" id="GO:0016740">
    <property type="term" value="F:transferase activity"/>
    <property type="evidence" value="ECO:0007669"/>
    <property type="project" value="UniProtKB-KW"/>
</dbReference>
<dbReference type="EMBL" id="BDDM01000160">
    <property type="protein sequence ID" value="GAT78271.1"/>
    <property type="molecule type" value="Genomic_DNA"/>
</dbReference>
<keyword evidence="1" id="KW-0808">Transferase</keyword>
<dbReference type="Proteomes" id="UP000092731">
    <property type="component" value="Unassembled WGS sequence"/>
</dbReference>
<gene>
    <name evidence="1" type="primary">acpS</name>
    <name evidence="1" type="ORF">EHRUM3_04860</name>
</gene>
<feature type="non-terminal residue" evidence="1">
    <location>
        <position position="1"/>
    </location>
</feature>
<sequence>DYKAELSLSDDTDYAIAFIILHRES</sequence>